<dbReference type="Proteomes" id="UP000242287">
    <property type="component" value="Unassembled WGS sequence"/>
</dbReference>
<evidence type="ECO:0000313" key="2">
    <source>
        <dbReference type="Proteomes" id="UP000242287"/>
    </source>
</evidence>
<proteinExistence type="predicted"/>
<dbReference type="AlphaFoldDB" id="A0A2A9NAX7"/>
<organism evidence="1 2">
    <name type="scientific">Amanita thiersii Skay4041</name>
    <dbReference type="NCBI Taxonomy" id="703135"/>
    <lineage>
        <taxon>Eukaryota</taxon>
        <taxon>Fungi</taxon>
        <taxon>Dikarya</taxon>
        <taxon>Basidiomycota</taxon>
        <taxon>Agaricomycotina</taxon>
        <taxon>Agaricomycetes</taxon>
        <taxon>Agaricomycetidae</taxon>
        <taxon>Agaricales</taxon>
        <taxon>Pluteineae</taxon>
        <taxon>Amanitaceae</taxon>
        <taxon>Amanita</taxon>
    </lineage>
</organism>
<gene>
    <name evidence="1" type="ORF">AMATHDRAFT_50034</name>
</gene>
<reference evidence="1 2" key="1">
    <citation type="submission" date="2014-02" db="EMBL/GenBank/DDBJ databases">
        <title>Transposable element dynamics among asymbiotic and ectomycorrhizal Amanita fungi.</title>
        <authorList>
            <consortium name="DOE Joint Genome Institute"/>
            <person name="Hess J."/>
            <person name="Skrede I."/>
            <person name="Wolfe B."/>
            <person name="LaButti K."/>
            <person name="Ohm R.A."/>
            <person name="Grigoriev I.V."/>
            <person name="Pringle A."/>
        </authorList>
    </citation>
    <scope>NUCLEOTIDE SEQUENCE [LARGE SCALE GENOMIC DNA]</scope>
    <source>
        <strain evidence="1 2">SKay4041</strain>
    </source>
</reference>
<protein>
    <submittedName>
        <fullName evidence="1">Uncharacterized protein</fullName>
    </submittedName>
</protein>
<sequence length="217" mass="24312">MGGHWQGSPPTLNSLTHCNIHSLVIPCSYLAWLVLPQLSHLLITGHGDELPRFLLRSRCRILSLAIGSYETRSDWLSSTLHSPSSTSLIELRILGGTTVWFTAELLAELTYTSSPADVLCPKLKILHLSRARGASGQLGPMIFSRFTHPESHLEHFGYRDLSLERPENSILIEGGFDEFDRHTILAIPNVHVQYSDTWISITRDRTGARSLRVMDSE</sequence>
<evidence type="ECO:0000313" key="1">
    <source>
        <dbReference type="EMBL" id="PFH47779.1"/>
    </source>
</evidence>
<dbReference type="EMBL" id="KZ302092">
    <property type="protein sequence ID" value="PFH47779.1"/>
    <property type="molecule type" value="Genomic_DNA"/>
</dbReference>
<name>A0A2A9NAX7_9AGAR</name>
<accession>A0A2A9NAX7</accession>
<keyword evidence="2" id="KW-1185">Reference proteome</keyword>